<dbReference type="Proteomes" id="UP001225356">
    <property type="component" value="Unassembled WGS sequence"/>
</dbReference>
<evidence type="ECO:0000313" key="4">
    <source>
        <dbReference type="Proteomes" id="UP001225356"/>
    </source>
</evidence>
<feature type="transmembrane region" description="Helical" evidence="2">
    <location>
        <begin position="238"/>
        <end position="260"/>
    </location>
</feature>
<feature type="transmembrane region" description="Helical" evidence="2">
    <location>
        <begin position="150"/>
        <end position="167"/>
    </location>
</feature>
<evidence type="ECO:0000256" key="1">
    <source>
        <dbReference type="SAM" id="MobiDB-lite"/>
    </source>
</evidence>
<keyword evidence="2" id="KW-0812">Transmembrane</keyword>
<comment type="caution">
    <text evidence="3">The sequence shown here is derived from an EMBL/GenBank/DDBJ whole genome shotgun (WGS) entry which is preliminary data.</text>
</comment>
<dbReference type="PANTHER" id="PTHR36840:SF1">
    <property type="entry name" value="BLL5714 PROTEIN"/>
    <property type="match status" value="1"/>
</dbReference>
<gene>
    <name evidence="3" type="ORF">J2853_007462</name>
</gene>
<feature type="transmembrane region" description="Helical" evidence="2">
    <location>
        <begin position="97"/>
        <end position="129"/>
    </location>
</feature>
<evidence type="ECO:0000256" key="2">
    <source>
        <dbReference type="SAM" id="Phobius"/>
    </source>
</evidence>
<dbReference type="RefSeq" id="WP_307565432.1">
    <property type="nucleotide sequence ID" value="NZ_JAUSQU010000001.1"/>
</dbReference>
<feature type="transmembrane region" description="Helical" evidence="2">
    <location>
        <begin position="27"/>
        <end position="46"/>
    </location>
</feature>
<reference evidence="3 4" key="1">
    <citation type="submission" date="2023-07" db="EMBL/GenBank/DDBJ databases">
        <title>Sequencing the genomes of 1000 actinobacteria strains.</title>
        <authorList>
            <person name="Klenk H.-P."/>
        </authorList>
    </citation>
    <scope>NUCLEOTIDE SEQUENCE [LARGE SCALE GENOMIC DNA]</scope>
    <source>
        <strain evidence="3 4">DSM 46740</strain>
    </source>
</reference>
<keyword evidence="4" id="KW-1185">Reference proteome</keyword>
<feature type="transmembrane region" description="Helical" evidence="2">
    <location>
        <begin position="354"/>
        <end position="380"/>
    </location>
</feature>
<accession>A0ABT9QND3</accession>
<protein>
    <submittedName>
        <fullName evidence="3">Low temperature requirement protein LtrA</fullName>
    </submittedName>
</protein>
<dbReference type="Pfam" id="PF06772">
    <property type="entry name" value="LtrA"/>
    <property type="match status" value="1"/>
</dbReference>
<feature type="transmembrane region" description="Helical" evidence="2">
    <location>
        <begin position="58"/>
        <end position="77"/>
    </location>
</feature>
<dbReference type="PANTHER" id="PTHR36840">
    <property type="entry name" value="BLL5714 PROTEIN"/>
    <property type="match status" value="1"/>
</dbReference>
<feature type="transmembrane region" description="Helical" evidence="2">
    <location>
        <begin position="281"/>
        <end position="303"/>
    </location>
</feature>
<name>A0ABT9QND3_9ACTN</name>
<sequence length="388" mass="41850">MSDQPAGPARHPGATSGRDPHEPRRTVTPLEIFFDLVLVVAVWQAAESLHRAIVEDHVLEGVAGYAAVFFAIWWAWVSWTWFSSAFDNDDTIHRVSAFVQMFGALVLAAGVAPAFAGDSGIAVSGYAIMRFAMAGQWLRVAAVDPGMRPAALRFAVGIAGVQILWIARLAVPGVWGAVAFVLLCAVELAIPWWAERERITPWHPRHIADRHMVFTMIVLGETVLASTIAFRAGMAAGASFSVLFLGGLSGFALVCSMWWLCNVPPARRLLHDNRHAFVWSYGHYFVLSSIAASGAGLAAIIALKVGPLSDFSVMAVRGAVAIPVALFLLSVWFVHIRPHRPRSALSASYPVTALLVLLVVFTPLPLELTALIMVGAVFAVEVTQGDPD</sequence>
<dbReference type="EMBL" id="JAUSQU010000001">
    <property type="protein sequence ID" value="MDP9848251.1"/>
    <property type="molecule type" value="Genomic_DNA"/>
</dbReference>
<organism evidence="3 4">
    <name type="scientific">Streptosporangium lutulentum</name>
    <dbReference type="NCBI Taxonomy" id="1461250"/>
    <lineage>
        <taxon>Bacteria</taxon>
        <taxon>Bacillati</taxon>
        <taxon>Actinomycetota</taxon>
        <taxon>Actinomycetes</taxon>
        <taxon>Streptosporangiales</taxon>
        <taxon>Streptosporangiaceae</taxon>
        <taxon>Streptosporangium</taxon>
    </lineage>
</organism>
<feature type="region of interest" description="Disordered" evidence="1">
    <location>
        <begin position="1"/>
        <end position="23"/>
    </location>
</feature>
<keyword evidence="2" id="KW-1133">Transmembrane helix</keyword>
<dbReference type="InterPro" id="IPR010640">
    <property type="entry name" value="Low_temperature_requirement_A"/>
</dbReference>
<feature type="transmembrane region" description="Helical" evidence="2">
    <location>
        <begin position="315"/>
        <end position="334"/>
    </location>
</feature>
<feature type="transmembrane region" description="Helical" evidence="2">
    <location>
        <begin position="173"/>
        <end position="193"/>
    </location>
</feature>
<keyword evidence="2" id="KW-0472">Membrane</keyword>
<feature type="transmembrane region" description="Helical" evidence="2">
    <location>
        <begin position="213"/>
        <end position="232"/>
    </location>
</feature>
<proteinExistence type="predicted"/>
<evidence type="ECO:0000313" key="3">
    <source>
        <dbReference type="EMBL" id="MDP9848251.1"/>
    </source>
</evidence>